<dbReference type="Pfam" id="PF16021">
    <property type="entry name" value="PDCD7"/>
    <property type="match status" value="1"/>
</dbReference>
<evidence type="ECO:0000256" key="1">
    <source>
        <dbReference type="SAM" id="MobiDB-lite"/>
    </source>
</evidence>
<sequence length="339" mass="38030">MAAPNRPPWGRPPPPRSRPPFGFHAPPPYYMFHHMPPLPPPDPDPAWVAQFSAQHLPPSPGTKVDLSAPPRTTMRAVRESLVGALQIVRECKYLQDDLNQLASTYAHAATNDLHTRTRCKLQYDRRREVLATKLASLRAHDAAFFGDKEILHRTTAMAKRVHRKKLYRRKVKQRTHAERRIRDGIQGPSDDAATTTARAHAQEAMATTAHRRLDDARQLTCAKVDLLLQLKAARGAAPNEDDVVARAFIARHHRRRQAAVETPLPSVDEATPTSLPSRPRVTSILHADEMTMESLVALRWAWDAYLVNRGGTRIPPHFVDPPVAPTPAWAVFARQPHST</sequence>
<protein>
    <submittedName>
        <fullName evidence="3">Aste57867_16927 protein</fullName>
    </submittedName>
</protein>
<dbReference type="OrthoDB" id="78355at2759"/>
<gene>
    <name evidence="3" type="primary">Aste57867_16927</name>
    <name evidence="2" type="ORF">As57867_016869</name>
    <name evidence="3" type="ORF">ASTE57867_16927</name>
</gene>
<dbReference type="Proteomes" id="UP000332933">
    <property type="component" value="Unassembled WGS sequence"/>
</dbReference>
<feature type="region of interest" description="Disordered" evidence="1">
    <location>
        <begin position="1"/>
        <end position="23"/>
    </location>
</feature>
<name>A0A485L8G0_9STRA</name>
<accession>A0A485L8G0</accession>
<proteinExistence type="predicted"/>
<keyword evidence="4" id="KW-1185">Reference proteome</keyword>
<dbReference type="EMBL" id="CAADRA010006024">
    <property type="protein sequence ID" value="VFT93689.1"/>
    <property type="molecule type" value="Genomic_DNA"/>
</dbReference>
<evidence type="ECO:0000313" key="4">
    <source>
        <dbReference type="Proteomes" id="UP000332933"/>
    </source>
</evidence>
<reference evidence="3 4" key="1">
    <citation type="submission" date="2019-03" db="EMBL/GenBank/DDBJ databases">
        <authorList>
            <person name="Gaulin E."/>
            <person name="Dumas B."/>
        </authorList>
    </citation>
    <scope>NUCLEOTIDE SEQUENCE [LARGE SCALE GENOMIC DNA]</scope>
    <source>
        <strain evidence="3">CBS 568.67</strain>
    </source>
</reference>
<feature type="compositionally biased region" description="Pro residues" evidence="1">
    <location>
        <begin position="1"/>
        <end position="18"/>
    </location>
</feature>
<dbReference type="InterPro" id="IPR031974">
    <property type="entry name" value="PDCD7"/>
</dbReference>
<evidence type="ECO:0000313" key="2">
    <source>
        <dbReference type="EMBL" id="KAF0691931.1"/>
    </source>
</evidence>
<dbReference type="AlphaFoldDB" id="A0A485L8G0"/>
<dbReference type="EMBL" id="VJMH01006003">
    <property type="protein sequence ID" value="KAF0691931.1"/>
    <property type="molecule type" value="Genomic_DNA"/>
</dbReference>
<evidence type="ECO:0000313" key="3">
    <source>
        <dbReference type="EMBL" id="VFT93689.1"/>
    </source>
</evidence>
<organism evidence="3 4">
    <name type="scientific">Aphanomyces stellatus</name>
    <dbReference type="NCBI Taxonomy" id="120398"/>
    <lineage>
        <taxon>Eukaryota</taxon>
        <taxon>Sar</taxon>
        <taxon>Stramenopiles</taxon>
        <taxon>Oomycota</taxon>
        <taxon>Saprolegniomycetes</taxon>
        <taxon>Saprolegniales</taxon>
        <taxon>Verrucalvaceae</taxon>
        <taxon>Aphanomyces</taxon>
    </lineage>
</organism>
<feature type="region of interest" description="Disordered" evidence="1">
    <location>
        <begin position="256"/>
        <end position="277"/>
    </location>
</feature>
<reference evidence="2" key="2">
    <citation type="submission" date="2019-06" db="EMBL/GenBank/DDBJ databases">
        <title>Genomics analysis of Aphanomyces spp. identifies a new class of oomycete effector associated with host adaptation.</title>
        <authorList>
            <person name="Gaulin E."/>
        </authorList>
    </citation>
    <scope>NUCLEOTIDE SEQUENCE</scope>
    <source>
        <strain evidence="2">CBS 578.67</strain>
    </source>
</reference>